<dbReference type="Proteomes" id="UP000790833">
    <property type="component" value="Unassembled WGS sequence"/>
</dbReference>
<dbReference type="AlphaFoldDB" id="A0A9P7VCT7"/>
<comment type="subcellular location">
    <subcellularLocation>
        <location evidence="1 7">Nucleus</location>
    </subcellularLocation>
</comment>
<comment type="function">
    <text evidence="7">Required for pre-mRNA splicing.</text>
</comment>
<accession>A0A9P7VCT7</accession>
<dbReference type="PANTHER" id="PTHR23142">
    <property type="entry name" value="PRE-MRNA-SPLICING FACTOR 38A-RELATED"/>
    <property type="match status" value="1"/>
</dbReference>
<dbReference type="OrthoDB" id="190958at2759"/>
<proteinExistence type="inferred from homology"/>
<dbReference type="RefSeq" id="XP_043050902.1">
    <property type="nucleotide sequence ID" value="XM_043194578.1"/>
</dbReference>
<evidence type="ECO:0000256" key="3">
    <source>
        <dbReference type="ARBA" id="ARBA00022664"/>
    </source>
</evidence>
<evidence type="ECO:0000313" key="10">
    <source>
        <dbReference type="Proteomes" id="UP000790833"/>
    </source>
</evidence>
<feature type="compositionally biased region" description="Basic and acidic residues" evidence="8">
    <location>
        <begin position="215"/>
        <end position="226"/>
    </location>
</feature>
<evidence type="ECO:0000256" key="4">
    <source>
        <dbReference type="ARBA" id="ARBA00022728"/>
    </source>
</evidence>
<evidence type="ECO:0000256" key="6">
    <source>
        <dbReference type="ARBA" id="ARBA00023242"/>
    </source>
</evidence>
<evidence type="ECO:0000256" key="5">
    <source>
        <dbReference type="ARBA" id="ARBA00023187"/>
    </source>
</evidence>
<comment type="similarity">
    <text evidence="2 7">Belongs to the PRP38 family.</text>
</comment>
<organism evidence="9 10">
    <name type="scientific">Scheffersomyces spartinae</name>
    <dbReference type="NCBI Taxonomy" id="45513"/>
    <lineage>
        <taxon>Eukaryota</taxon>
        <taxon>Fungi</taxon>
        <taxon>Dikarya</taxon>
        <taxon>Ascomycota</taxon>
        <taxon>Saccharomycotina</taxon>
        <taxon>Pichiomycetes</taxon>
        <taxon>Debaryomycetaceae</taxon>
        <taxon>Scheffersomyces</taxon>
    </lineage>
</organism>
<evidence type="ECO:0000256" key="2">
    <source>
        <dbReference type="ARBA" id="ARBA00006164"/>
    </source>
</evidence>
<comment type="caution">
    <text evidence="9">The sequence shown here is derived from an EMBL/GenBank/DDBJ whole genome shotgun (WGS) entry which is preliminary data.</text>
</comment>
<sequence>MSRQASYQDRRTVLGKAHLIEPIVRHRIHESLFYKQYLHLTNEATLMTVVDQQVQYVGGADGIGKPCPFLCCLLRMLELEPLSEMIDVYLNQLGYNLFKYLTAMALLYVRLTYSSDKVYTILDTFYTDFRKLRFLLKIPVYTATGSACHYKLSYIDELVDELICRERVCDIILPRITPRQRLVEQDQVAPRIYNIITKGENRYSKSEEYDNANDSDDKSDFMSDSD</sequence>
<evidence type="ECO:0000256" key="1">
    <source>
        <dbReference type="ARBA" id="ARBA00004123"/>
    </source>
</evidence>
<keyword evidence="4 7" id="KW-0747">Spliceosome</keyword>
<keyword evidence="6 7" id="KW-0539">Nucleus</keyword>
<dbReference type="GO" id="GO:0000398">
    <property type="term" value="P:mRNA splicing, via spliceosome"/>
    <property type="evidence" value="ECO:0007669"/>
    <property type="project" value="UniProtKB-UniRule"/>
</dbReference>
<keyword evidence="5 7" id="KW-0508">mRNA splicing</keyword>
<dbReference type="GeneID" id="66117257"/>
<keyword evidence="3 7" id="KW-0507">mRNA processing</keyword>
<feature type="region of interest" description="Disordered" evidence="8">
    <location>
        <begin position="204"/>
        <end position="226"/>
    </location>
</feature>
<keyword evidence="10" id="KW-1185">Reference proteome</keyword>
<name>A0A9P7VCT7_9ASCO</name>
<evidence type="ECO:0000256" key="8">
    <source>
        <dbReference type="SAM" id="MobiDB-lite"/>
    </source>
</evidence>
<dbReference type="Pfam" id="PF03371">
    <property type="entry name" value="PRP38"/>
    <property type="match status" value="1"/>
</dbReference>
<protein>
    <recommendedName>
        <fullName evidence="7">Pre-mRNA-splicing factor 38</fullName>
    </recommendedName>
</protein>
<dbReference type="InterPro" id="IPR005037">
    <property type="entry name" value="PRP38"/>
</dbReference>
<gene>
    <name evidence="9" type="ORF">KQ657_003883</name>
</gene>
<dbReference type="EMBL" id="JAHMUF010000004">
    <property type="protein sequence ID" value="KAG7195355.1"/>
    <property type="molecule type" value="Genomic_DNA"/>
</dbReference>
<reference evidence="9" key="1">
    <citation type="submission" date="2021-03" db="EMBL/GenBank/DDBJ databases">
        <authorList>
            <person name="Palmer J.M."/>
        </authorList>
    </citation>
    <scope>NUCLEOTIDE SEQUENCE</scope>
    <source>
        <strain evidence="9">ARV_011</strain>
    </source>
</reference>
<evidence type="ECO:0000256" key="7">
    <source>
        <dbReference type="RuleBase" id="RU367025"/>
    </source>
</evidence>
<dbReference type="GO" id="GO:0005681">
    <property type="term" value="C:spliceosomal complex"/>
    <property type="evidence" value="ECO:0007669"/>
    <property type="project" value="UniProtKB-KW"/>
</dbReference>
<evidence type="ECO:0000313" key="9">
    <source>
        <dbReference type="EMBL" id="KAG7195355.1"/>
    </source>
</evidence>